<evidence type="ECO:0000259" key="1">
    <source>
        <dbReference type="Pfam" id="PF17921"/>
    </source>
</evidence>
<name>A0A8S3T0T9_MYTED</name>
<dbReference type="PANTHER" id="PTHR37984">
    <property type="entry name" value="PROTEIN CBG26694"/>
    <property type="match status" value="1"/>
</dbReference>
<feature type="domain" description="Integrase zinc-binding" evidence="1">
    <location>
        <begin position="152"/>
        <end position="207"/>
    </location>
</feature>
<evidence type="ECO:0000313" key="3">
    <source>
        <dbReference type="Proteomes" id="UP000683360"/>
    </source>
</evidence>
<dbReference type="AlphaFoldDB" id="A0A8S3T0T9"/>
<dbReference type="EMBL" id="CAJPWZ010001961">
    <property type="protein sequence ID" value="CAG2227373.1"/>
    <property type="molecule type" value="Genomic_DNA"/>
</dbReference>
<organism evidence="2 3">
    <name type="scientific">Mytilus edulis</name>
    <name type="common">Blue mussel</name>
    <dbReference type="NCBI Taxonomy" id="6550"/>
    <lineage>
        <taxon>Eukaryota</taxon>
        <taxon>Metazoa</taxon>
        <taxon>Spiralia</taxon>
        <taxon>Lophotrochozoa</taxon>
        <taxon>Mollusca</taxon>
        <taxon>Bivalvia</taxon>
        <taxon>Autobranchia</taxon>
        <taxon>Pteriomorphia</taxon>
        <taxon>Mytilida</taxon>
        <taxon>Mytiloidea</taxon>
        <taxon>Mytilidae</taxon>
        <taxon>Mytilinae</taxon>
        <taxon>Mytilus</taxon>
    </lineage>
</organism>
<dbReference type="InterPro" id="IPR041588">
    <property type="entry name" value="Integrase_H2C2"/>
</dbReference>
<comment type="caution">
    <text evidence="2">The sequence shown here is derived from an EMBL/GenBank/DDBJ whole genome shotgun (WGS) entry which is preliminary data.</text>
</comment>
<sequence>MTNKKLQLWALGIAGYNCKVEYIAGTANSCANLLSRIPTKSDENNHVQEQDDVDFDDKAYEVGTLNSNSFDSRRYASCHLDEDNDLVKPDIDLPGEFSMEAEQAEDEIIASLKKRLQSGTATKTEDGKHMIIDNLVYYLSNADNEPTLRIYVPKRLKSLVIKQDHDLLGHMSTDKRYDTMRLKYYFPNMYKELYKYVDQCVTCQTRSYRTSKPPLWKRTFHHMRLPGLGLTYLARTQKHCQFPRYRSALQLLTDNGTEFVNESVRETLEALNIHHVTTSYYSPQGNDDDESSDVETSKAKMTKWARYEREDWSSEDDIPLMEFKKGLENFSLELSQDVQDLDNFVRLYAKFDRSLTDLHELIGIARDYLQHLKLQLNMLSLGHLSPSVIRPTD</sequence>
<protein>
    <recommendedName>
        <fullName evidence="1">Integrase zinc-binding domain-containing protein</fullName>
    </recommendedName>
</protein>
<dbReference type="InterPro" id="IPR012337">
    <property type="entry name" value="RNaseH-like_sf"/>
</dbReference>
<accession>A0A8S3T0T9</accession>
<reference evidence="2" key="1">
    <citation type="submission" date="2021-03" db="EMBL/GenBank/DDBJ databases">
        <authorList>
            <person name="Bekaert M."/>
        </authorList>
    </citation>
    <scope>NUCLEOTIDE SEQUENCE</scope>
</reference>
<proteinExistence type="predicted"/>
<evidence type="ECO:0000313" key="2">
    <source>
        <dbReference type="EMBL" id="CAG2227373.1"/>
    </source>
</evidence>
<dbReference type="InterPro" id="IPR036397">
    <property type="entry name" value="RNaseH_sf"/>
</dbReference>
<dbReference type="Gene3D" id="3.30.420.10">
    <property type="entry name" value="Ribonuclease H-like superfamily/Ribonuclease H"/>
    <property type="match status" value="1"/>
</dbReference>
<gene>
    <name evidence="2" type="ORF">MEDL_40373</name>
</gene>
<dbReference type="PANTHER" id="PTHR37984:SF5">
    <property type="entry name" value="PROTEIN NYNRIN-LIKE"/>
    <property type="match status" value="1"/>
</dbReference>
<dbReference type="OrthoDB" id="6115152at2759"/>
<dbReference type="GO" id="GO:0003676">
    <property type="term" value="F:nucleic acid binding"/>
    <property type="evidence" value="ECO:0007669"/>
    <property type="project" value="InterPro"/>
</dbReference>
<dbReference type="SUPFAM" id="SSF53098">
    <property type="entry name" value="Ribonuclease H-like"/>
    <property type="match status" value="1"/>
</dbReference>
<dbReference type="Proteomes" id="UP000683360">
    <property type="component" value="Unassembled WGS sequence"/>
</dbReference>
<dbReference type="Gene3D" id="1.10.340.70">
    <property type="match status" value="1"/>
</dbReference>
<keyword evidence="3" id="KW-1185">Reference proteome</keyword>
<dbReference type="InterPro" id="IPR050951">
    <property type="entry name" value="Retrovirus_Pol_polyprotein"/>
</dbReference>
<dbReference type="Pfam" id="PF17921">
    <property type="entry name" value="Integrase_H2C2"/>
    <property type="match status" value="1"/>
</dbReference>